<dbReference type="PANTHER" id="PTHR21641">
    <property type="entry name" value="TRANSLATION INITIATION FACTOR-RELATED"/>
    <property type="match status" value="1"/>
</dbReference>
<reference evidence="9" key="1">
    <citation type="submission" date="2016-06" db="UniProtKB">
        <authorList>
            <consortium name="WormBaseParasite"/>
        </authorList>
    </citation>
    <scope>IDENTIFICATION</scope>
</reference>
<dbReference type="EMBL" id="UYSU01001222">
    <property type="protein sequence ID" value="VDL86658.1"/>
    <property type="molecule type" value="Genomic_DNA"/>
</dbReference>
<evidence type="ECO:0000313" key="9">
    <source>
        <dbReference type="WBParaSite" id="SSLN_0000102701-mRNA-1"/>
    </source>
</evidence>
<organism evidence="9">
    <name type="scientific">Schistocephalus solidus</name>
    <name type="common">Tapeworm</name>
    <dbReference type="NCBI Taxonomy" id="70667"/>
    <lineage>
        <taxon>Eukaryota</taxon>
        <taxon>Metazoa</taxon>
        <taxon>Spiralia</taxon>
        <taxon>Lophotrochozoa</taxon>
        <taxon>Platyhelminthes</taxon>
        <taxon>Cestoda</taxon>
        <taxon>Eucestoda</taxon>
        <taxon>Diphyllobothriidea</taxon>
        <taxon>Diphyllobothriidae</taxon>
        <taxon>Schistocephalus</taxon>
    </lineage>
</organism>
<dbReference type="SUPFAM" id="SSF50249">
    <property type="entry name" value="Nucleic acid-binding proteins"/>
    <property type="match status" value="1"/>
</dbReference>
<feature type="compositionally biased region" description="Low complexity" evidence="5">
    <location>
        <begin position="163"/>
        <end position="173"/>
    </location>
</feature>
<dbReference type="SMART" id="SM00652">
    <property type="entry name" value="eIF1a"/>
    <property type="match status" value="1"/>
</dbReference>
<dbReference type="InterPro" id="IPR039294">
    <property type="entry name" value="EIF1AD"/>
</dbReference>
<dbReference type="InterPro" id="IPR001253">
    <property type="entry name" value="TIF_eIF-1A"/>
</dbReference>
<evidence type="ECO:0000256" key="5">
    <source>
        <dbReference type="SAM" id="MobiDB-lite"/>
    </source>
</evidence>
<proteinExistence type="inferred from homology"/>
<dbReference type="InterPro" id="IPR006196">
    <property type="entry name" value="RNA-binding_domain_S1_IF1"/>
</dbReference>
<reference evidence="7 8" key="2">
    <citation type="submission" date="2018-11" db="EMBL/GenBank/DDBJ databases">
        <authorList>
            <consortium name="Pathogen Informatics"/>
        </authorList>
    </citation>
    <scope>NUCLEOTIDE SEQUENCE [LARGE SCALE GENOMIC DNA]</scope>
    <source>
        <strain evidence="7 8">NST_G2</strain>
    </source>
</reference>
<dbReference type="GO" id="GO:0003743">
    <property type="term" value="F:translation initiation factor activity"/>
    <property type="evidence" value="ECO:0007669"/>
    <property type="project" value="InterPro"/>
</dbReference>
<evidence type="ECO:0000259" key="6">
    <source>
        <dbReference type="Pfam" id="PF01176"/>
    </source>
</evidence>
<evidence type="ECO:0000256" key="1">
    <source>
        <dbReference type="ARBA" id="ARBA00007340"/>
    </source>
</evidence>
<dbReference type="Pfam" id="PF01176">
    <property type="entry name" value="eIF-1a"/>
    <property type="match status" value="1"/>
</dbReference>
<dbReference type="GO" id="GO:0003723">
    <property type="term" value="F:RNA binding"/>
    <property type="evidence" value="ECO:0007669"/>
    <property type="project" value="UniProtKB-KW"/>
</dbReference>
<evidence type="ECO:0000256" key="3">
    <source>
        <dbReference type="ARBA" id="ARBA00022884"/>
    </source>
</evidence>
<dbReference type="OrthoDB" id="1738325at2759"/>
<dbReference type="PANTHER" id="PTHR21641:SF0">
    <property type="entry name" value="RNA-BINDING PROTEIN EIF1AD-RELATED"/>
    <property type="match status" value="1"/>
</dbReference>
<keyword evidence="3" id="KW-0694">RNA-binding</keyword>
<name>A0A183S9T9_SCHSO</name>
<evidence type="ECO:0000256" key="2">
    <source>
        <dbReference type="ARBA" id="ARBA00020989"/>
    </source>
</evidence>
<dbReference type="InterPro" id="IPR012340">
    <property type="entry name" value="NA-bd_OB-fold"/>
</dbReference>
<dbReference type="GO" id="GO:0005634">
    <property type="term" value="C:nucleus"/>
    <property type="evidence" value="ECO:0007669"/>
    <property type="project" value="TreeGrafter"/>
</dbReference>
<keyword evidence="8" id="KW-1185">Reference proteome</keyword>
<feature type="domain" description="S1-like" evidence="6">
    <location>
        <begin position="33"/>
        <end position="85"/>
    </location>
</feature>
<comment type="similarity">
    <text evidence="1">Belongs to the EIF1AD family.</text>
</comment>
<feature type="region of interest" description="Disordered" evidence="5">
    <location>
        <begin position="120"/>
        <end position="183"/>
    </location>
</feature>
<dbReference type="STRING" id="70667.A0A183S9T9"/>
<evidence type="ECO:0000256" key="4">
    <source>
        <dbReference type="ARBA" id="ARBA00031998"/>
    </source>
</evidence>
<sequence length="183" mass="20902">MHFCSISKRKRAFQALCREDPHPKEDESIHLLLKSLGNYLFSALADNGEEILVSIPEKFRNAYYFSPNTYVVCAPLDNPKVRAEIRCILTDKQVLELMQHPDWPSALTFVPASAKLKGSEDYLDADMLPPSEEDDEEEEDEEKEEEEEEDQEETIPNEKEGGNNRNNTNNLRTCVGLDGRPSK</sequence>
<dbReference type="Gene3D" id="2.40.50.140">
    <property type="entry name" value="Nucleic acid-binding proteins"/>
    <property type="match status" value="1"/>
</dbReference>
<gene>
    <name evidence="7" type="ORF">SSLN_LOCUS987</name>
</gene>
<protein>
    <recommendedName>
        <fullName evidence="2">Probable RNA-binding protein EIF1AD</fullName>
    </recommendedName>
    <alternativeName>
        <fullName evidence="4">Eukaryotic translation initiation factor 1A domain-containing protein</fullName>
    </alternativeName>
</protein>
<accession>A0A183S9T9</accession>
<feature type="compositionally biased region" description="Acidic residues" evidence="5">
    <location>
        <begin position="131"/>
        <end position="155"/>
    </location>
</feature>
<evidence type="ECO:0000313" key="8">
    <source>
        <dbReference type="Proteomes" id="UP000275846"/>
    </source>
</evidence>
<dbReference type="AlphaFoldDB" id="A0A183S9T9"/>
<dbReference type="WBParaSite" id="SSLN_0000102701-mRNA-1">
    <property type="protein sequence ID" value="SSLN_0000102701-mRNA-1"/>
    <property type="gene ID" value="SSLN_0000102701"/>
</dbReference>
<dbReference type="Proteomes" id="UP000275846">
    <property type="component" value="Unassembled WGS sequence"/>
</dbReference>
<evidence type="ECO:0000313" key="7">
    <source>
        <dbReference type="EMBL" id="VDL86658.1"/>
    </source>
</evidence>